<evidence type="ECO:0000259" key="4">
    <source>
        <dbReference type="PROSITE" id="PS50932"/>
    </source>
</evidence>
<dbReference type="RefSeq" id="WP_129117159.1">
    <property type="nucleotide sequence ID" value="NZ_BSUI01000012.1"/>
</dbReference>
<keyword evidence="1" id="KW-0805">Transcription regulation</keyword>
<reference evidence="6 7" key="1">
    <citation type="submission" date="2019-04" db="EMBL/GenBank/DDBJ databases">
        <title>Deinococcus metalilatus MA1002 mutant No.5.</title>
        <authorList>
            <person name="Park W."/>
            <person name="Park C."/>
        </authorList>
    </citation>
    <scope>NUCLEOTIDE SEQUENCE [LARGE SCALE GENOMIC DNA]</scope>
    <source>
        <strain evidence="6 7">MA1002-m5</strain>
    </source>
</reference>
<evidence type="ECO:0000313" key="6">
    <source>
        <dbReference type="EMBL" id="TLK32161.1"/>
    </source>
</evidence>
<dbReference type="InterPro" id="IPR046335">
    <property type="entry name" value="LacI/GalR-like_sensor"/>
</dbReference>
<dbReference type="SMART" id="SM00354">
    <property type="entry name" value="HTH_LACI"/>
    <property type="match status" value="1"/>
</dbReference>
<dbReference type="GO" id="GO:0000976">
    <property type="term" value="F:transcription cis-regulatory region binding"/>
    <property type="evidence" value="ECO:0007669"/>
    <property type="project" value="TreeGrafter"/>
</dbReference>
<proteinExistence type="predicted"/>
<sequence length="335" mass="36230">MSVTIHDVARQVNLSIATVSRALNRPESVPEPTRQRVLEAVRLTGYRPDAIGRSLREGRSRSVGLIVSDIRNPFYASITKAVEDIAQARGYGVLICNADEKPERAQEALHFLASHQVSGIIHVPTGENVAVLGELEARGVPIVDLDRVSGLQNAGAVLVNNRQGARQAAEHLIGLGHQRIATIAGPQHLTTGRERLEGFRQALEEAGIRLLKRHVEFGDFREASGMRAAQRLFALPKPPTALFVANNEMMAGALGAVLESGRRIPHDISLVGFDDARWAQYMHPPLTVVAQPIDAIGTLAAEQLFERIEGKPAARIQVLDTQLIVRASTGPPGAS</sequence>
<dbReference type="CDD" id="cd06267">
    <property type="entry name" value="PBP1_LacI_sugar_binding-like"/>
    <property type="match status" value="1"/>
</dbReference>
<dbReference type="Pfam" id="PF13377">
    <property type="entry name" value="Peripla_BP_3"/>
    <property type="match status" value="1"/>
</dbReference>
<dbReference type="Proteomes" id="UP000308000">
    <property type="component" value="Unassembled WGS sequence"/>
</dbReference>
<evidence type="ECO:0000256" key="1">
    <source>
        <dbReference type="ARBA" id="ARBA00023015"/>
    </source>
</evidence>
<dbReference type="PANTHER" id="PTHR30146">
    <property type="entry name" value="LACI-RELATED TRANSCRIPTIONAL REPRESSOR"/>
    <property type="match status" value="1"/>
</dbReference>
<dbReference type="Gene3D" id="1.10.260.40">
    <property type="entry name" value="lambda repressor-like DNA-binding domains"/>
    <property type="match status" value="1"/>
</dbReference>
<reference evidence="5 8" key="2">
    <citation type="submission" date="2020-08" db="EMBL/GenBank/DDBJ databases">
        <title>Genomic Encyclopedia of Type Strains, Phase IV (KMG-IV): sequencing the most valuable type-strain genomes for metagenomic binning, comparative biology and taxonomic classification.</title>
        <authorList>
            <person name="Goeker M."/>
        </authorList>
    </citation>
    <scope>NUCLEOTIDE SEQUENCE [LARGE SCALE GENOMIC DNA]</scope>
    <source>
        <strain evidence="5 8">DSM 105434</strain>
    </source>
</reference>
<dbReference type="PANTHER" id="PTHR30146:SF109">
    <property type="entry name" value="HTH-TYPE TRANSCRIPTIONAL REGULATOR GALS"/>
    <property type="match status" value="1"/>
</dbReference>
<accession>A0AAJ5F7W1</accession>
<dbReference type="AlphaFoldDB" id="A0AAJ5F7W1"/>
<dbReference type="Pfam" id="PF00356">
    <property type="entry name" value="LacI"/>
    <property type="match status" value="1"/>
</dbReference>
<protein>
    <submittedName>
        <fullName evidence="6">LacI family transcriptional regulator</fullName>
    </submittedName>
</protein>
<evidence type="ECO:0000313" key="5">
    <source>
        <dbReference type="EMBL" id="MBB5293460.1"/>
    </source>
</evidence>
<evidence type="ECO:0000256" key="3">
    <source>
        <dbReference type="ARBA" id="ARBA00023163"/>
    </source>
</evidence>
<dbReference type="EMBL" id="JACHFV010000001">
    <property type="protein sequence ID" value="MBB5293460.1"/>
    <property type="molecule type" value="Genomic_DNA"/>
</dbReference>
<comment type="caution">
    <text evidence="6">The sequence shown here is derived from an EMBL/GenBank/DDBJ whole genome shotgun (WGS) entry which is preliminary data.</text>
</comment>
<dbReference type="PROSITE" id="PS50932">
    <property type="entry name" value="HTH_LACI_2"/>
    <property type="match status" value="1"/>
</dbReference>
<dbReference type="InterPro" id="IPR028082">
    <property type="entry name" value="Peripla_BP_I"/>
</dbReference>
<dbReference type="EMBL" id="VBRC01000001">
    <property type="protein sequence ID" value="TLK32161.1"/>
    <property type="molecule type" value="Genomic_DNA"/>
</dbReference>
<organism evidence="6 7">
    <name type="scientific">Deinococcus metallilatus</name>
    <dbReference type="NCBI Taxonomy" id="1211322"/>
    <lineage>
        <taxon>Bacteria</taxon>
        <taxon>Thermotogati</taxon>
        <taxon>Deinococcota</taxon>
        <taxon>Deinococci</taxon>
        <taxon>Deinococcales</taxon>
        <taxon>Deinococcaceae</taxon>
        <taxon>Deinococcus</taxon>
    </lineage>
</organism>
<evidence type="ECO:0000256" key="2">
    <source>
        <dbReference type="ARBA" id="ARBA00023125"/>
    </source>
</evidence>
<evidence type="ECO:0000313" key="8">
    <source>
        <dbReference type="Proteomes" id="UP000536909"/>
    </source>
</evidence>
<feature type="domain" description="HTH lacI-type" evidence="4">
    <location>
        <begin position="3"/>
        <end position="57"/>
    </location>
</feature>
<dbReference type="SUPFAM" id="SSF53822">
    <property type="entry name" value="Periplasmic binding protein-like I"/>
    <property type="match status" value="1"/>
</dbReference>
<dbReference type="Gene3D" id="3.40.50.2300">
    <property type="match status" value="2"/>
</dbReference>
<keyword evidence="8" id="KW-1185">Reference proteome</keyword>
<keyword evidence="3" id="KW-0804">Transcription</keyword>
<keyword evidence="2" id="KW-0238">DNA-binding</keyword>
<dbReference type="SUPFAM" id="SSF47413">
    <property type="entry name" value="lambda repressor-like DNA-binding domains"/>
    <property type="match status" value="1"/>
</dbReference>
<gene>
    <name evidence="6" type="ORF">FCS05_01510</name>
    <name evidence="5" type="ORF">HNQ10_000273</name>
</gene>
<dbReference type="GO" id="GO:0003700">
    <property type="term" value="F:DNA-binding transcription factor activity"/>
    <property type="evidence" value="ECO:0007669"/>
    <property type="project" value="TreeGrafter"/>
</dbReference>
<name>A0AAJ5F7W1_9DEIO</name>
<dbReference type="CDD" id="cd01392">
    <property type="entry name" value="HTH_LacI"/>
    <property type="match status" value="1"/>
</dbReference>
<dbReference type="InterPro" id="IPR000843">
    <property type="entry name" value="HTH_LacI"/>
</dbReference>
<evidence type="ECO:0000313" key="7">
    <source>
        <dbReference type="Proteomes" id="UP000308000"/>
    </source>
</evidence>
<dbReference type="Proteomes" id="UP000536909">
    <property type="component" value="Unassembled WGS sequence"/>
</dbReference>
<dbReference type="InterPro" id="IPR010982">
    <property type="entry name" value="Lambda_DNA-bd_dom_sf"/>
</dbReference>